<feature type="transmembrane region" description="Helical" evidence="1">
    <location>
        <begin position="458"/>
        <end position="475"/>
    </location>
</feature>
<evidence type="ECO:0000313" key="4">
    <source>
        <dbReference type="Proteomes" id="UP001139369"/>
    </source>
</evidence>
<dbReference type="Proteomes" id="UP001139369">
    <property type="component" value="Unassembled WGS sequence"/>
</dbReference>
<feature type="transmembrane region" description="Helical" evidence="1">
    <location>
        <begin position="366"/>
        <end position="387"/>
    </location>
</feature>
<dbReference type="EMBL" id="JAKQYM010000007">
    <property type="protein sequence ID" value="MCI2229656.1"/>
    <property type="molecule type" value="Genomic_DNA"/>
</dbReference>
<feature type="transmembrane region" description="Helical" evidence="1">
    <location>
        <begin position="180"/>
        <end position="200"/>
    </location>
</feature>
<dbReference type="SUPFAM" id="SSF55486">
    <property type="entry name" value="Metalloproteases ('zincins'), catalytic domain"/>
    <property type="match status" value="1"/>
</dbReference>
<dbReference type="AlphaFoldDB" id="A0A9X1VNZ6"/>
<comment type="caution">
    <text evidence="3">The sequence shown here is derived from an EMBL/GenBank/DDBJ whole genome shotgun (WGS) entry which is preliminary data.</text>
</comment>
<feature type="transmembrane region" description="Helical" evidence="1">
    <location>
        <begin position="482"/>
        <end position="505"/>
    </location>
</feature>
<protein>
    <submittedName>
        <fullName evidence="3">ABC transporter permease</fullName>
    </submittedName>
</protein>
<evidence type="ECO:0000259" key="2">
    <source>
        <dbReference type="Pfam" id="PF01433"/>
    </source>
</evidence>
<dbReference type="InterPro" id="IPR027268">
    <property type="entry name" value="Peptidase_M4/M1_CTD_sf"/>
</dbReference>
<feature type="domain" description="Peptidase M1 membrane alanine aminopeptidase" evidence="2">
    <location>
        <begin position="919"/>
        <end position="1053"/>
    </location>
</feature>
<keyword evidence="1" id="KW-0812">Transmembrane</keyword>
<dbReference type="GO" id="GO:0008237">
    <property type="term" value="F:metallopeptidase activity"/>
    <property type="evidence" value="ECO:0007669"/>
    <property type="project" value="InterPro"/>
</dbReference>
<dbReference type="GO" id="GO:0008270">
    <property type="term" value="F:zinc ion binding"/>
    <property type="evidence" value="ECO:0007669"/>
    <property type="project" value="InterPro"/>
</dbReference>
<feature type="transmembrane region" description="Helical" evidence="1">
    <location>
        <begin position="575"/>
        <end position="592"/>
    </location>
</feature>
<gene>
    <name evidence="3" type="ORF">MC378_10810</name>
</gene>
<feature type="transmembrane region" description="Helical" evidence="1">
    <location>
        <begin position="61"/>
        <end position="84"/>
    </location>
</feature>
<dbReference type="Pfam" id="PF01433">
    <property type="entry name" value="Peptidase_M1"/>
    <property type="match status" value="1"/>
</dbReference>
<proteinExistence type="predicted"/>
<feature type="transmembrane region" description="Helical" evidence="1">
    <location>
        <begin position="248"/>
        <end position="265"/>
    </location>
</feature>
<evidence type="ECO:0000256" key="1">
    <source>
        <dbReference type="SAM" id="Phobius"/>
    </source>
</evidence>
<name>A0A9X1VNZ6_9FLAO</name>
<dbReference type="Gene3D" id="1.10.390.10">
    <property type="entry name" value="Neutral Protease Domain 2"/>
    <property type="match status" value="1"/>
</dbReference>
<accession>A0A9X1VNZ6</accession>
<feature type="transmembrane region" description="Helical" evidence="1">
    <location>
        <begin position="416"/>
        <end position="438"/>
    </location>
</feature>
<reference evidence="3" key="1">
    <citation type="submission" date="2022-02" db="EMBL/GenBank/DDBJ databases">
        <title>Polaribacter sp. MSW13, isolated from seawater.</title>
        <authorList>
            <person name="Kristyanto S."/>
            <person name="Jung J."/>
            <person name="Jeon C.O."/>
        </authorList>
    </citation>
    <scope>NUCLEOTIDE SEQUENCE</scope>
    <source>
        <strain evidence="3">MSW13</strain>
    </source>
</reference>
<feature type="transmembrane region" description="Helical" evidence="1">
    <location>
        <begin position="154"/>
        <end position="173"/>
    </location>
</feature>
<feature type="transmembrane region" description="Helical" evidence="1">
    <location>
        <begin position="20"/>
        <end position="41"/>
    </location>
</feature>
<organism evidence="3 4">
    <name type="scientific">Polaribacter marinus</name>
    <dbReference type="NCBI Taxonomy" id="2916838"/>
    <lineage>
        <taxon>Bacteria</taxon>
        <taxon>Pseudomonadati</taxon>
        <taxon>Bacteroidota</taxon>
        <taxon>Flavobacteriia</taxon>
        <taxon>Flavobacteriales</taxon>
        <taxon>Flavobacteriaceae</taxon>
    </lineage>
</organism>
<feature type="transmembrane region" description="Helical" evidence="1">
    <location>
        <begin position="323"/>
        <end position="346"/>
    </location>
</feature>
<keyword evidence="1" id="KW-0472">Membrane</keyword>
<feature type="transmembrane region" description="Helical" evidence="1">
    <location>
        <begin position="105"/>
        <end position="134"/>
    </location>
</feature>
<keyword evidence="4" id="KW-1185">Reference proteome</keyword>
<sequence length="1218" mass="140014">MFSTIFKQELKYWFHKPVFYIYISIFLLISFFLSATAAGIWDGITGTTGSSRIVNSPKGVFDLFNAFTVLIFFLFPSIIGVSIYRDFKSEMHTILYSYPFTKSNYLFAKFFSGIVVVSIIVLVIALGMIIGFRFPGTNSEIVGDFNVMAYLQTYLVYILPNILFFGAVVFAVVTFSRNIAAGFITVIILMFAQGAIASILSEPEQATLLAILDPFGSSASEYYTKYWTVSEQNELQLPIKEFIIYNRLLWLAISSLIFGLVYRYFKFGQNAISISFRKSKSERVTKSNFSGITRIILPKVTHNYSFIQNLKVMWKLSNIDFKYIFKSLPFICILIVGILMLVGTLFSSSEIFGTDTLPVTWQMLGGGNVFSLLVINICTFLYAGMLVQRARTAKISHLVDSTPIPNWTLLFSKLIALLKMQVVLLAVIMVSGMLFQVYKGYYNFEIGHYLKELYGLKFLNYIVWAFLAIFIQTLFKNQYLGLLVLLIIAIGIPFLSLVGIELSIFKYNEGPGYSYSDMNGYGSALSRYLWYKLYWILGGTLLLIVSILFWVRGLPNSFQERLQITLVRFKTPQKISFAIILLSFLTLGFTIYQETKSEEKNTASKQAELNAVKWEKTYKKYEDYKQPRIVAVKADVAIYPKQRTYKASAIYTMVNKTNKAIDSILLNHNSLESEFEFNKPNNLVLEDTVFNFDIYKFDKKIQPGDSLQLTIHVKSKENTMFEQKSPIRENGTFINNFGMFPSLGYSSGGELTDNKTRKKYDLPPNNLRPHPSDSTALGNTYISKDSDWIDFEATVSTSKDQIAIAPGYLQKEWTEGDRKYFHYKMDSKILNFYAFNSARYEVKKEMWNGISLEIYYHKPHDFNLDRMMKGMKASLAYNANNFSPYQHKQLRIIEFPRTAGTFAQSFANTIPFSEGFGFIADVDEENEDGVDYPFAVTVHEVAHQWWAHQVIGADVLGATMLSESMSEYVALKVLEHQHGKPKMRTFLKEALDSYLMQRTFETKREKPLMYNDGQGYIRYQKGSLVFYALSDYIGEKKLNGALKKYVEKVKFQEPPYTTSIEMVDYIRKVTPDSLQYVIKDMFETITLYKNRIVEATTTKLENGKYQVDIEFEVSKYRNDEKGKKFYGEKVGDTLTYKTEKMTKPVLSVPLADYIDIGIFTKEEIDGKKKEKELYLHKHKITKINNKITLIVDEKPTEVGVDPYNKLIDTQSEDNRRKL</sequence>
<keyword evidence="1" id="KW-1133">Transmembrane helix</keyword>
<dbReference type="Pfam" id="PF12730">
    <property type="entry name" value="ABC2_membrane_4"/>
    <property type="match status" value="1"/>
</dbReference>
<feature type="transmembrane region" description="Helical" evidence="1">
    <location>
        <begin position="533"/>
        <end position="554"/>
    </location>
</feature>
<evidence type="ECO:0000313" key="3">
    <source>
        <dbReference type="EMBL" id="MCI2229656.1"/>
    </source>
</evidence>
<dbReference type="RefSeq" id="WP_242178781.1">
    <property type="nucleotide sequence ID" value="NZ_JAKQYM010000007.1"/>
</dbReference>
<dbReference type="InterPro" id="IPR014782">
    <property type="entry name" value="Peptidase_M1_dom"/>
</dbReference>